<dbReference type="SUPFAM" id="SSF69593">
    <property type="entry name" value="Glycerol-3-phosphate (1)-acyltransferase"/>
    <property type="match status" value="1"/>
</dbReference>
<dbReference type="AlphaFoldDB" id="A0A2U3PHN0"/>
<keyword evidence="3" id="KW-0012">Acyltransferase</keyword>
<sequence>MRESSRNATRGLEVNDVSDVGNPDIGDPELGKFDPGLTERLMGVMRPVLKTYFRSEVHGLDDFPPGGALVVGNHSGGMFPMDVPIFSIDFYEKFGYDRPVYTLSHDILFMGFTGGLFRRAGYIRANRENAAKALRSGGVVVVFPGGDYDAYRPTLSENVIDFNGRQGYVRTAIEAGVPIVPAVSIGGQETQLYLTRGTWLAERLGIKRLLRSAILPVSFGFPFGLSAVVPPNVPLPTKIVTQVLKPIDIAKEFGEDPDVDEVDAHVRSVMQDALKDLAAKRRFPILG</sequence>
<evidence type="ECO:0000313" key="3">
    <source>
        <dbReference type="EMBL" id="SPM43165.1"/>
    </source>
</evidence>
<dbReference type="EMBL" id="FUEZ01000004">
    <property type="protein sequence ID" value="SPM43165.1"/>
    <property type="molecule type" value="Genomic_DNA"/>
</dbReference>
<dbReference type="Pfam" id="PF01553">
    <property type="entry name" value="Acyltransferase"/>
    <property type="match status" value="1"/>
</dbReference>
<dbReference type="PIRSF" id="PIRSF016753">
    <property type="entry name" value="P_lipid/glycerol_ac_tran_prd"/>
    <property type="match status" value="1"/>
</dbReference>
<dbReference type="InterPro" id="IPR016676">
    <property type="entry name" value="P_lipid/glycerol_AcTrfase_prd"/>
</dbReference>
<keyword evidence="3" id="KW-0808">Transferase</keyword>
<accession>A0A2U3PHN0</accession>
<keyword evidence="4" id="KW-1185">Reference proteome</keyword>
<dbReference type="OrthoDB" id="7056876at2"/>
<feature type="region of interest" description="Disordered" evidence="1">
    <location>
        <begin position="1"/>
        <end position="31"/>
    </location>
</feature>
<dbReference type="STRING" id="1841861.GCA_900157365_03707"/>
<dbReference type="InterPro" id="IPR002123">
    <property type="entry name" value="Plipid/glycerol_acylTrfase"/>
</dbReference>
<protein>
    <submittedName>
        <fullName evidence="3">Acyltransferase domain-containing protein</fullName>
    </submittedName>
</protein>
<dbReference type="PANTHER" id="PTHR22753">
    <property type="entry name" value="TRANSMEMBRANE PROTEIN 68"/>
    <property type="match status" value="1"/>
</dbReference>
<dbReference type="GO" id="GO:0016020">
    <property type="term" value="C:membrane"/>
    <property type="evidence" value="ECO:0007669"/>
    <property type="project" value="TreeGrafter"/>
</dbReference>
<dbReference type="GO" id="GO:0016746">
    <property type="term" value="F:acyltransferase activity"/>
    <property type="evidence" value="ECO:0007669"/>
    <property type="project" value="UniProtKB-KW"/>
</dbReference>
<proteinExistence type="predicted"/>
<feature type="domain" description="Phospholipid/glycerol acyltransferase" evidence="2">
    <location>
        <begin position="68"/>
        <end position="187"/>
    </location>
</feature>
<evidence type="ECO:0000256" key="1">
    <source>
        <dbReference type="SAM" id="MobiDB-lite"/>
    </source>
</evidence>
<evidence type="ECO:0000313" key="4">
    <source>
        <dbReference type="Proteomes" id="UP000240424"/>
    </source>
</evidence>
<dbReference type="Proteomes" id="UP000240424">
    <property type="component" value="Unassembled WGS sequence"/>
</dbReference>
<evidence type="ECO:0000259" key="2">
    <source>
        <dbReference type="SMART" id="SM00563"/>
    </source>
</evidence>
<dbReference type="PANTHER" id="PTHR22753:SF14">
    <property type="entry name" value="MONOACYLGLYCEROL_DIACYLGLYCEROL O-ACYLTRANSFERASE"/>
    <property type="match status" value="1"/>
</dbReference>
<gene>
    <name evidence="3" type="ORF">MNAB215_5387</name>
</gene>
<reference evidence="3 4" key="1">
    <citation type="submission" date="2017-01" db="EMBL/GenBank/DDBJ databases">
        <authorList>
            <consortium name="Urmite Genomes"/>
        </authorList>
    </citation>
    <scope>NUCLEOTIDE SEQUENCE [LARGE SCALE GENOMIC DNA]</scope>
    <source>
        <strain evidence="3 4">AB215</strain>
    </source>
</reference>
<name>A0A2U3PHN0_9MYCO</name>
<organism evidence="3 4">
    <name type="scientific">Mycobacterium numidiamassiliense</name>
    <dbReference type="NCBI Taxonomy" id="1841861"/>
    <lineage>
        <taxon>Bacteria</taxon>
        <taxon>Bacillati</taxon>
        <taxon>Actinomycetota</taxon>
        <taxon>Actinomycetes</taxon>
        <taxon>Mycobacteriales</taxon>
        <taxon>Mycobacteriaceae</taxon>
        <taxon>Mycobacterium</taxon>
    </lineage>
</organism>
<dbReference type="SMART" id="SM00563">
    <property type="entry name" value="PlsC"/>
    <property type="match status" value="1"/>
</dbReference>